<evidence type="ECO:0000313" key="2">
    <source>
        <dbReference type="EMBL" id="GAA4704748.1"/>
    </source>
</evidence>
<dbReference type="InterPro" id="IPR005149">
    <property type="entry name" value="Tscrpt_reg_PadR_N"/>
</dbReference>
<reference evidence="3" key="1">
    <citation type="journal article" date="2019" name="Int. J. Syst. Evol. Microbiol.">
        <title>The Global Catalogue of Microorganisms (GCM) 10K type strain sequencing project: providing services to taxonomists for standard genome sequencing and annotation.</title>
        <authorList>
            <consortium name="The Broad Institute Genomics Platform"/>
            <consortium name="The Broad Institute Genome Sequencing Center for Infectious Disease"/>
            <person name="Wu L."/>
            <person name="Ma J."/>
        </authorList>
    </citation>
    <scope>NUCLEOTIDE SEQUENCE [LARGE SCALE GENOMIC DNA]</scope>
    <source>
        <strain evidence="3">JCM 18531</strain>
    </source>
</reference>
<keyword evidence="3" id="KW-1185">Reference proteome</keyword>
<gene>
    <name evidence="2" type="ORF">GCM10023349_22940</name>
</gene>
<sequence>MLLLGAVALFEPVNGYQIRRELLSWQVDRWAHTNPGSIYHGLTSLTGQGHLRRHDLVDGGREVAVYELTDEGRAELERMLVQALETVNLYETSAFHVAFSMLPLLEHQQVVRSLTARRVELERTVADLAAGKPGDLPPHARRSVLLWLDLAVAELAWLRETVEEIKRGELDAAWEPPADDPGWQMNADRDKYRALLDR</sequence>
<comment type="caution">
    <text evidence="2">The sequence shown here is derived from an EMBL/GenBank/DDBJ whole genome shotgun (WGS) entry which is preliminary data.</text>
</comment>
<evidence type="ECO:0000259" key="1">
    <source>
        <dbReference type="Pfam" id="PF03551"/>
    </source>
</evidence>
<dbReference type="Gene3D" id="1.10.10.10">
    <property type="entry name" value="Winged helix-like DNA-binding domain superfamily/Winged helix DNA-binding domain"/>
    <property type="match status" value="1"/>
</dbReference>
<dbReference type="InterPro" id="IPR036390">
    <property type="entry name" value="WH_DNA-bd_sf"/>
</dbReference>
<name>A0ABP8XCJ8_9ACTN</name>
<dbReference type="InterPro" id="IPR036388">
    <property type="entry name" value="WH-like_DNA-bd_sf"/>
</dbReference>
<accession>A0ABP8XCJ8</accession>
<feature type="domain" description="Transcription regulator PadR N-terminal" evidence="1">
    <location>
        <begin position="7"/>
        <end position="77"/>
    </location>
</feature>
<dbReference type="Proteomes" id="UP001499974">
    <property type="component" value="Unassembled WGS sequence"/>
</dbReference>
<organism evidence="2 3">
    <name type="scientific">Nocardioides conyzicola</name>
    <dbReference type="NCBI Taxonomy" id="1651781"/>
    <lineage>
        <taxon>Bacteria</taxon>
        <taxon>Bacillati</taxon>
        <taxon>Actinomycetota</taxon>
        <taxon>Actinomycetes</taxon>
        <taxon>Propionibacteriales</taxon>
        <taxon>Nocardioidaceae</taxon>
        <taxon>Nocardioides</taxon>
    </lineage>
</organism>
<evidence type="ECO:0000313" key="3">
    <source>
        <dbReference type="Proteomes" id="UP001499974"/>
    </source>
</evidence>
<dbReference type="EMBL" id="BAABKM010000002">
    <property type="protein sequence ID" value="GAA4704748.1"/>
    <property type="molecule type" value="Genomic_DNA"/>
</dbReference>
<dbReference type="SUPFAM" id="SSF46785">
    <property type="entry name" value="Winged helix' DNA-binding domain"/>
    <property type="match status" value="1"/>
</dbReference>
<proteinExistence type="predicted"/>
<dbReference type="Pfam" id="PF03551">
    <property type="entry name" value="PadR"/>
    <property type="match status" value="1"/>
</dbReference>
<protein>
    <submittedName>
        <fullName evidence="2">PadR family transcriptional regulator</fullName>
    </submittedName>
</protein>